<name>A0A926ZIS2_9CYAN</name>
<gene>
    <name evidence="1" type="ORF">H6G03_27450</name>
</gene>
<dbReference type="AlphaFoldDB" id="A0A926ZIS2"/>
<dbReference type="EMBL" id="JACJPW010000094">
    <property type="protein sequence ID" value="MBD2184763.1"/>
    <property type="molecule type" value="Genomic_DNA"/>
</dbReference>
<evidence type="ECO:0000313" key="2">
    <source>
        <dbReference type="Proteomes" id="UP000641646"/>
    </source>
</evidence>
<dbReference type="RefSeq" id="WP_190471791.1">
    <property type="nucleotide sequence ID" value="NZ_JACJPW010000094.1"/>
</dbReference>
<protein>
    <submittedName>
        <fullName evidence="1">Uncharacterized protein</fullName>
    </submittedName>
</protein>
<proteinExistence type="predicted"/>
<accession>A0A926ZIS2</accession>
<organism evidence="1 2">
    <name type="scientific">Aerosakkonema funiforme FACHB-1375</name>
    <dbReference type="NCBI Taxonomy" id="2949571"/>
    <lineage>
        <taxon>Bacteria</taxon>
        <taxon>Bacillati</taxon>
        <taxon>Cyanobacteriota</taxon>
        <taxon>Cyanophyceae</taxon>
        <taxon>Oscillatoriophycideae</taxon>
        <taxon>Aerosakkonematales</taxon>
        <taxon>Aerosakkonemataceae</taxon>
        <taxon>Aerosakkonema</taxon>
    </lineage>
</organism>
<reference evidence="1" key="1">
    <citation type="journal article" date="2015" name="ISME J.">
        <title>Draft Genome Sequence of Streptomyces incarnatus NRRL8089, which Produces the Nucleoside Antibiotic Sinefungin.</title>
        <authorList>
            <person name="Oshima K."/>
            <person name="Hattori M."/>
            <person name="Shimizu H."/>
            <person name="Fukuda K."/>
            <person name="Nemoto M."/>
            <person name="Inagaki K."/>
            <person name="Tamura T."/>
        </authorList>
    </citation>
    <scope>NUCLEOTIDE SEQUENCE</scope>
    <source>
        <strain evidence="1">FACHB-1375</strain>
    </source>
</reference>
<dbReference type="Proteomes" id="UP000641646">
    <property type="component" value="Unassembled WGS sequence"/>
</dbReference>
<sequence length="66" mass="7881">MSDQKRYVTYGIEIAREDIPQDVLWELERRARKALPPKFEEVSISDNDIPQKELECLLKKEKHKIL</sequence>
<keyword evidence="2" id="KW-1185">Reference proteome</keyword>
<reference evidence="1" key="2">
    <citation type="submission" date="2020-08" db="EMBL/GenBank/DDBJ databases">
        <authorList>
            <person name="Chen M."/>
            <person name="Teng W."/>
            <person name="Zhao L."/>
            <person name="Hu C."/>
            <person name="Zhou Y."/>
            <person name="Han B."/>
            <person name="Song L."/>
            <person name="Shu W."/>
        </authorList>
    </citation>
    <scope>NUCLEOTIDE SEQUENCE</scope>
    <source>
        <strain evidence="1">FACHB-1375</strain>
    </source>
</reference>
<comment type="caution">
    <text evidence="1">The sequence shown here is derived from an EMBL/GenBank/DDBJ whole genome shotgun (WGS) entry which is preliminary data.</text>
</comment>
<evidence type="ECO:0000313" key="1">
    <source>
        <dbReference type="EMBL" id="MBD2184763.1"/>
    </source>
</evidence>